<evidence type="ECO:0000256" key="3">
    <source>
        <dbReference type="ARBA" id="ARBA00023082"/>
    </source>
</evidence>
<comment type="similarity">
    <text evidence="1">Belongs to the sigma-70 factor family. ECF subfamily.</text>
</comment>
<accession>A0ABS4FNA5</accession>
<keyword evidence="2" id="KW-0805">Transcription regulation</keyword>
<sequence length="185" mass="22414">MKNSECEDFFYEELCSKYYEPIQFYCRRLVKNQNSLRDFIEECTQETFLEAKKKMPQLKSHPNIEGWLHVTARNQVNLAFRTLYTQRKYETYIDLNQSQRSYMCCDLNLEKILDADINYEKVKEDLLNHLSDTEYNLYEEYFNQHLTVSELAAKYVISESAVTTRIFRTRKKIKAIIHQYFHEHD</sequence>
<dbReference type="InterPro" id="IPR013324">
    <property type="entry name" value="RNA_pol_sigma_r3/r4-like"/>
</dbReference>
<dbReference type="InterPro" id="IPR036388">
    <property type="entry name" value="WH-like_DNA-bd_sf"/>
</dbReference>
<evidence type="ECO:0000256" key="4">
    <source>
        <dbReference type="ARBA" id="ARBA00023125"/>
    </source>
</evidence>
<dbReference type="Gene3D" id="1.10.10.10">
    <property type="entry name" value="Winged helix-like DNA-binding domain superfamily/Winged helix DNA-binding domain"/>
    <property type="match status" value="1"/>
</dbReference>
<keyword evidence="3" id="KW-0731">Sigma factor</keyword>
<proteinExistence type="inferred from homology"/>
<dbReference type="SUPFAM" id="SSF88659">
    <property type="entry name" value="Sigma3 and sigma4 domains of RNA polymerase sigma factors"/>
    <property type="match status" value="1"/>
</dbReference>
<evidence type="ECO:0000256" key="1">
    <source>
        <dbReference type="ARBA" id="ARBA00010641"/>
    </source>
</evidence>
<dbReference type="RefSeq" id="WP_210087700.1">
    <property type="nucleotide sequence ID" value="NZ_JAGGKG010000002.1"/>
</dbReference>
<protein>
    <submittedName>
        <fullName evidence="6">RNA polymerase sigma-70 factor (ECF subfamily)</fullName>
    </submittedName>
</protein>
<comment type="caution">
    <text evidence="6">The sequence shown here is derived from an EMBL/GenBank/DDBJ whole genome shotgun (WGS) entry which is preliminary data.</text>
</comment>
<dbReference type="Gene3D" id="1.10.1740.10">
    <property type="match status" value="1"/>
</dbReference>
<dbReference type="NCBIfam" id="TIGR02937">
    <property type="entry name" value="sigma70-ECF"/>
    <property type="match status" value="1"/>
</dbReference>
<dbReference type="PANTHER" id="PTHR43133">
    <property type="entry name" value="RNA POLYMERASE ECF-TYPE SIGMA FACTO"/>
    <property type="match status" value="1"/>
</dbReference>
<reference evidence="6 7" key="1">
    <citation type="submission" date="2021-03" db="EMBL/GenBank/DDBJ databases">
        <title>Genomic Encyclopedia of Type Strains, Phase IV (KMG-IV): sequencing the most valuable type-strain genomes for metagenomic binning, comparative biology and taxonomic classification.</title>
        <authorList>
            <person name="Goeker M."/>
        </authorList>
    </citation>
    <scope>NUCLEOTIDE SEQUENCE [LARGE SCALE GENOMIC DNA]</scope>
    <source>
        <strain evidence="6 7">DSM 14349</strain>
    </source>
</reference>
<dbReference type="Proteomes" id="UP001519272">
    <property type="component" value="Unassembled WGS sequence"/>
</dbReference>
<keyword evidence="5" id="KW-0804">Transcription</keyword>
<evidence type="ECO:0000256" key="5">
    <source>
        <dbReference type="ARBA" id="ARBA00023163"/>
    </source>
</evidence>
<evidence type="ECO:0000313" key="7">
    <source>
        <dbReference type="Proteomes" id="UP001519272"/>
    </source>
</evidence>
<evidence type="ECO:0000256" key="2">
    <source>
        <dbReference type="ARBA" id="ARBA00023015"/>
    </source>
</evidence>
<keyword evidence="4" id="KW-0238">DNA-binding</keyword>
<keyword evidence="7" id="KW-1185">Reference proteome</keyword>
<evidence type="ECO:0000313" key="6">
    <source>
        <dbReference type="EMBL" id="MBP1904021.1"/>
    </source>
</evidence>
<dbReference type="PANTHER" id="PTHR43133:SF8">
    <property type="entry name" value="RNA POLYMERASE SIGMA FACTOR HI_1459-RELATED"/>
    <property type="match status" value="1"/>
</dbReference>
<dbReference type="InterPro" id="IPR039425">
    <property type="entry name" value="RNA_pol_sigma-70-like"/>
</dbReference>
<gene>
    <name evidence="6" type="ORF">J2Z32_000638</name>
</gene>
<dbReference type="EMBL" id="JAGGKG010000002">
    <property type="protein sequence ID" value="MBP1904021.1"/>
    <property type="molecule type" value="Genomic_DNA"/>
</dbReference>
<organism evidence="6 7">
    <name type="scientific">Paenibacillus turicensis</name>
    <dbReference type="NCBI Taxonomy" id="160487"/>
    <lineage>
        <taxon>Bacteria</taxon>
        <taxon>Bacillati</taxon>
        <taxon>Bacillota</taxon>
        <taxon>Bacilli</taxon>
        <taxon>Bacillales</taxon>
        <taxon>Paenibacillaceae</taxon>
        <taxon>Paenibacillus</taxon>
    </lineage>
</organism>
<name>A0ABS4FNA5_9BACL</name>
<dbReference type="InterPro" id="IPR014284">
    <property type="entry name" value="RNA_pol_sigma-70_dom"/>
</dbReference>
<dbReference type="InterPro" id="IPR013325">
    <property type="entry name" value="RNA_pol_sigma_r2"/>
</dbReference>
<dbReference type="SUPFAM" id="SSF88946">
    <property type="entry name" value="Sigma2 domain of RNA polymerase sigma factors"/>
    <property type="match status" value="1"/>
</dbReference>